<comment type="similarity">
    <text evidence="2">Belongs to the HAD-like hydrolase superfamily. CbbY/CbbZ/Gph/YieH family.</text>
</comment>
<reference evidence="5 6" key="1">
    <citation type="journal article" date="2013" name="Genome Announc.">
        <title>Genome Sequence of Staphylococcus massiliensis Strain S46, Isolated from the Surface of Healthy Human Skin.</title>
        <authorList>
            <person name="Srivastav R."/>
            <person name="Singh A."/>
            <person name="Jangir P.K."/>
            <person name="Kumari C."/>
            <person name="Muduli S."/>
            <person name="Sharma R."/>
        </authorList>
    </citation>
    <scope>NUCLEOTIDE SEQUENCE [LARGE SCALE GENOMIC DNA]</scope>
    <source>
        <strain evidence="5 6">S46</strain>
    </source>
</reference>
<dbReference type="EMBL" id="AMSQ01000005">
    <property type="protein sequence ID" value="EKU48996.1"/>
    <property type="molecule type" value="Genomic_DNA"/>
</dbReference>
<dbReference type="InterPro" id="IPR023214">
    <property type="entry name" value="HAD_sf"/>
</dbReference>
<name>K9ASG7_9STAP</name>
<dbReference type="NCBIfam" id="TIGR01549">
    <property type="entry name" value="HAD-SF-IA-v1"/>
    <property type="match status" value="1"/>
</dbReference>
<dbReference type="PANTHER" id="PTHR46193">
    <property type="entry name" value="6-PHOSPHOGLUCONATE PHOSPHATASE"/>
    <property type="match status" value="1"/>
</dbReference>
<keyword evidence="6" id="KW-1185">Reference proteome</keyword>
<dbReference type="Gene3D" id="1.10.150.240">
    <property type="entry name" value="Putative phosphatase, domain 2"/>
    <property type="match status" value="1"/>
</dbReference>
<dbReference type="InterPro" id="IPR041492">
    <property type="entry name" value="HAD_2"/>
</dbReference>
<evidence type="ECO:0000256" key="2">
    <source>
        <dbReference type="ARBA" id="ARBA00006171"/>
    </source>
</evidence>
<dbReference type="eggNOG" id="COG0637">
    <property type="taxonomic scope" value="Bacteria"/>
</dbReference>
<evidence type="ECO:0000256" key="4">
    <source>
        <dbReference type="ARBA" id="ARBA00022842"/>
    </source>
</evidence>
<keyword evidence="3" id="KW-0479">Metal-binding</keyword>
<dbReference type="NCBIfam" id="TIGR01509">
    <property type="entry name" value="HAD-SF-IA-v3"/>
    <property type="match status" value="1"/>
</dbReference>
<dbReference type="InterPro" id="IPR036412">
    <property type="entry name" value="HAD-like_sf"/>
</dbReference>
<dbReference type="STRING" id="1229783.C273_04305"/>
<keyword evidence="4" id="KW-0460">Magnesium</keyword>
<comment type="caution">
    <text evidence="5">The sequence shown here is derived from an EMBL/GenBank/DDBJ whole genome shotgun (WGS) entry which is preliminary data.</text>
</comment>
<evidence type="ECO:0000313" key="5">
    <source>
        <dbReference type="EMBL" id="EKU48996.1"/>
    </source>
</evidence>
<dbReference type="SFLD" id="SFLDG01129">
    <property type="entry name" value="C1.5:_HAD__Beta-PGM__Phosphata"/>
    <property type="match status" value="1"/>
</dbReference>
<protein>
    <submittedName>
        <fullName evidence="5">Phosphatase phosphohexomutase</fullName>
    </submittedName>
</protein>
<dbReference type="GO" id="GO:0003824">
    <property type="term" value="F:catalytic activity"/>
    <property type="evidence" value="ECO:0007669"/>
    <property type="project" value="UniProtKB-ARBA"/>
</dbReference>
<dbReference type="SUPFAM" id="SSF56784">
    <property type="entry name" value="HAD-like"/>
    <property type="match status" value="1"/>
</dbReference>
<evidence type="ECO:0000256" key="3">
    <source>
        <dbReference type="ARBA" id="ARBA00022723"/>
    </source>
</evidence>
<dbReference type="AlphaFoldDB" id="K9ASG7"/>
<sequence>MYKAVVFDFDGTIIDTETYIFETINKYLKIAGETPLTKEGYRQSIGGSGDDVYSRLRFMLGTNMTKLLFQEQLGTSHQLPVREAVEGFIDYLQKRNVPMAIATSSYRSDITPILERLEIKDLFNVIIGLEDVEAVKPEPDLYLKAVQALNYSPSHCLAIEDSLNGAKAATMAGLDCIVNTNEMSQQDDFSSVALVGKEVSTEEMIQIFEK</sequence>
<dbReference type="PRINTS" id="PR00413">
    <property type="entry name" value="HADHALOGNASE"/>
</dbReference>
<comment type="cofactor">
    <cofactor evidence="1">
        <name>Mg(2+)</name>
        <dbReference type="ChEBI" id="CHEBI:18420"/>
    </cofactor>
</comment>
<dbReference type="PANTHER" id="PTHR46193:SF21">
    <property type="entry name" value="SLL1138 PROTEIN"/>
    <property type="match status" value="1"/>
</dbReference>
<dbReference type="OrthoDB" id="9797743at2"/>
<dbReference type="Pfam" id="PF13419">
    <property type="entry name" value="HAD_2"/>
    <property type="match status" value="1"/>
</dbReference>
<gene>
    <name evidence="5" type="ORF">C273_04305</name>
</gene>
<dbReference type="Gene3D" id="3.40.50.1000">
    <property type="entry name" value="HAD superfamily/HAD-like"/>
    <property type="match status" value="1"/>
</dbReference>
<dbReference type="RefSeq" id="WP_009382887.1">
    <property type="nucleotide sequence ID" value="NZ_AMSQ01000005.1"/>
</dbReference>
<dbReference type="Proteomes" id="UP000009885">
    <property type="component" value="Unassembled WGS sequence"/>
</dbReference>
<dbReference type="InterPro" id="IPR051600">
    <property type="entry name" value="Beta-PGM-like"/>
</dbReference>
<evidence type="ECO:0000313" key="6">
    <source>
        <dbReference type="Proteomes" id="UP000009885"/>
    </source>
</evidence>
<evidence type="ECO:0000256" key="1">
    <source>
        <dbReference type="ARBA" id="ARBA00001946"/>
    </source>
</evidence>
<proteinExistence type="inferred from homology"/>
<dbReference type="InterPro" id="IPR023198">
    <property type="entry name" value="PGP-like_dom2"/>
</dbReference>
<dbReference type="SFLD" id="SFLDS00003">
    <property type="entry name" value="Haloacid_Dehalogenase"/>
    <property type="match status" value="1"/>
</dbReference>
<dbReference type="GO" id="GO:0046872">
    <property type="term" value="F:metal ion binding"/>
    <property type="evidence" value="ECO:0007669"/>
    <property type="project" value="UniProtKB-KW"/>
</dbReference>
<dbReference type="PATRIC" id="fig|1229783.3.peg.868"/>
<dbReference type="InterPro" id="IPR006439">
    <property type="entry name" value="HAD-SF_hydro_IA"/>
</dbReference>
<accession>K9ASG7</accession>
<organism evidence="5 6">
    <name type="scientific">Staphylococcus massiliensis S46</name>
    <dbReference type="NCBI Taxonomy" id="1229783"/>
    <lineage>
        <taxon>Bacteria</taxon>
        <taxon>Bacillati</taxon>
        <taxon>Bacillota</taxon>
        <taxon>Bacilli</taxon>
        <taxon>Bacillales</taxon>
        <taxon>Staphylococcaceae</taxon>
        <taxon>Staphylococcus</taxon>
    </lineage>
</organism>